<name>A0A6C0B8N9_9ZZZZ</name>
<reference evidence="1" key="1">
    <citation type="journal article" date="2020" name="Nature">
        <title>Giant virus diversity and host interactions through global metagenomics.</title>
        <authorList>
            <person name="Schulz F."/>
            <person name="Roux S."/>
            <person name="Paez-Espino D."/>
            <person name="Jungbluth S."/>
            <person name="Walsh D.A."/>
            <person name="Denef V.J."/>
            <person name="McMahon K.D."/>
            <person name="Konstantinidis K.T."/>
            <person name="Eloe-Fadrosh E.A."/>
            <person name="Kyrpides N.C."/>
            <person name="Woyke T."/>
        </authorList>
    </citation>
    <scope>NUCLEOTIDE SEQUENCE</scope>
    <source>
        <strain evidence="1">GVMAG-M-3300010158-55</strain>
    </source>
</reference>
<accession>A0A6C0B8N9</accession>
<sequence>MYVRLKVLKQLKPQQYALAHKYFIFLGKRTKLDEESRYKFSFNNNKYVF</sequence>
<protein>
    <submittedName>
        <fullName evidence="1">Uncharacterized protein</fullName>
    </submittedName>
</protein>
<dbReference type="AlphaFoldDB" id="A0A6C0B8N9"/>
<evidence type="ECO:0000313" key="1">
    <source>
        <dbReference type="EMBL" id="QHS88605.1"/>
    </source>
</evidence>
<proteinExistence type="predicted"/>
<organism evidence="1">
    <name type="scientific">viral metagenome</name>
    <dbReference type="NCBI Taxonomy" id="1070528"/>
    <lineage>
        <taxon>unclassified sequences</taxon>
        <taxon>metagenomes</taxon>
        <taxon>organismal metagenomes</taxon>
    </lineage>
</organism>
<dbReference type="EMBL" id="MN739101">
    <property type="protein sequence ID" value="QHS88605.1"/>
    <property type="molecule type" value="Genomic_DNA"/>
</dbReference>